<evidence type="ECO:0000313" key="1">
    <source>
        <dbReference type="EMBL" id="RPB10797.1"/>
    </source>
</evidence>
<reference evidence="1 2" key="1">
    <citation type="journal article" date="2018" name="Nat. Ecol. Evol.">
        <title>Pezizomycetes genomes reveal the molecular basis of ectomycorrhizal truffle lifestyle.</title>
        <authorList>
            <person name="Murat C."/>
            <person name="Payen T."/>
            <person name="Noel B."/>
            <person name="Kuo A."/>
            <person name="Morin E."/>
            <person name="Chen J."/>
            <person name="Kohler A."/>
            <person name="Krizsan K."/>
            <person name="Balestrini R."/>
            <person name="Da Silva C."/>
            <person name="Montanini B."/>
            <person name="Hainaut M."/>
            <person name="Levati E."/>
            <person name="Barry K.W."/>
            <person name="Belfiori B."/>
            <person name="Cichocki N."/>
            <person name="Clum A."/>
            <person name="Dockter R.B."/>
            <person name="Fauchery L."/>
            <person name="Guy J."/>
            <person name="Iotti M."/>
            <person name="Le Tacon F."/>
            <person name="Lindquist E.A."/>
            <person name="Lipzen A."/>
            <person name="Malagnac F."/>
            <person name="Mello A."/>
            <person name="Molinier V."/>
            <person name="Miyauchi S."/>
            <person name="Poulain J."/>
            <person name="Riccioni C."/>
            <person name="Rubini A."/>
            <person name="Sitrit Y."/>
            <person name="Splivallo R."/>
            <person name="Traeger S."/>
            <person name="Wang M."/>
            <person name="Zifcakova L."/>
            <person name="Wipf D."/>
            <person name="Zambonelli A."/>
            <person name="Paolocci F."/>
            <person name="Nowrousian M."/>
            <person name="Ottonello S."/>
            <person name="Baldrian P."/>
            <person name="Spatafora J.W."/>
            <person name="Henrissat B."/>
            <person name="Nagy L.G."/>
            <person name="Aury J.M."/>
            <person name="Wincker P."/>
            <person name="Grigoriev I.V."/>
            <person name="Bonfante P."/>
            <person name="Martin F.M."/>
        </authorList>
    </citation>
    <scope>NUCLEOTIDE SEQUENCE [LARGE SCALE GENOMIC DNA]</scope>
    <source>
        <strain evidence="1 2">CCBAS932</strain>
    </source>
</reference>
<dbReference type="AlphaFoldDB" id="A0A3N4KJQ2"/>
<protein>
    <submittedName>
        <fullName evidence="1">Uncharacterized protein</fullName>
    </submittedName>
</protein>
<sequence length="164" mass="19286">MVTMSAEMRYEVPSAATSFLQLHITMQPTNTQHTHIMNPQLRITTTLPAPTTAPSRPTPLATARLAVLHFCQSFHDLKTRHFAFRAHLQERLNYNISFHHYCVVEQLYSEDVLGQMHANNVTLFRNFAEMRRMWEVRERNLLERLAVLERAVWRLEIEGLQMRD</sequence>
<name>A0A3N4KJQ2_9PEZI</name>
<evidence type="ECO:0000313" key="2">
    <source>
        <dbReference type="Proteomes" id="UP000277580"/>
    </source>
</evidence>
<proteinExistence type="predicted"/>
<organism evidence="1 2">
    <name type="scientific">Morchella conica CCBAS932</name>
    <dbReference type="NCBI Taxonomy" id="1392247"/>
    <lineage>
        <taxon>Eukaryota</taxon>
        <taxon>Fungi</taxon>
        <taxon>Dikarya</taxon>
        <taxon>Ascomycota</taxon>
        <taxon>Pezizomycotina</taxon>
        <taxon>Pezizomycetes</taxon>
        <taxon>Pezizales</taxon>
        <taxon>Morchellaceae</taxon>
        <taxon>Morchella</taxon>
    </lineage>
</organism>
<gene>
    <name evidence="1" type="ORF">P167DRAFT_566345</name>
</gene>
<accession>A0A3N4KJQ2</accession>
<dbReference type="EMBL" id="ML119140">
    <property type="protein sequence ID" value="RPB10797.1"/>
    <property type="molecule type" value="Genomic_DNA"/>
</dbReference>
<keyword evidence="2" id="KW-1185">Reference proteome</keyword>
<dbReference type="Proteomes" id="UP000277580">
    <property type="component" value="Unassembled WGS sequence"/>
</dbReference>
<dbReference type="InParanoid" id="A0A3N4KJQ2"/>
<dbReference type="OrthoDB" id="10438800at2759"/>